<evidence type="ECO:0000256" key="2">
    <source>
        <dbReference type="SAM" id="Phobius"/>
    </source>
</evidence>
<accession>A0AAD4EAT4</accession>
<evidence type="ECO:0000313" key="4">
    <source>
        <dbReference type="Proteomes" id="UP001195769"/>
    </source>
</evidence>
<comment type="caution">
    <text evidence="3">The sequence shown here is derived from an EMBL/GenBank/DDBJ whole genome shotgun (WGS) entry which is preliminary data.</text>
</comment>
<feature type="transmembrane region" description="Helical" evidence="2">
    <location>
        <begin position="60"/>
        <end position="83"/>
    </location>
</feature>
<proteinExistence type="predicted"/>
<organism evidence="3 4">
    <name type="scientific">Suillus fuscotomentosus</name>
    <dbReference type="NCBI Taxonomy" id="1912939"/>
    <lineage>
        <taxon>Eukaryota</taxon>
        <taxon>Fungi</taxon>
        <taxon>Dikarya</taxon>
        <taxon>Basidiomycota</taxon>
        <taxon>Agaricomycotina</taxon>
        <taxon>Agaricomycetes</taxon>
        <taxon>Agaricomycetidae</taxon>
        <taxon>Boletales</taxon>
        <taxon>Suillineae</taxon>
        <taxon>Suillaceae</taxon>
        <taxon>Suillus</taxon>
    </lineage>
</organism>
<keyword evidence="2" id="KW-0812">Transmembrane</keyword>
<feature type="region of interest" description="Disordered" evidence="1">
    <location>
        <begin position="198"/>
        <end position="218"/>
    </location>
</feature>
<keyword evidence="4" id="KW-1185">Reference proteome</keyword>
<keyword evidence="2" id="KW-1133">Transmembrane helix</keyword>
<evidence type="ECO:0000256" key="1">
    <source>
        <dbReference type="SAM" id="MobiDB-lite"/>
    </source>
</evidence>
<dbReference type="AlphaFoldDB" id="A0AAD4EAT4"/>
<name>A0AAD4EAT4_9AGAM</name>
<sequence length="218" mass="23232">MVLHLHLRPSLRPLTLSSSTSKFARLSATLTSTNGTATSSTSEPTTSSAALGLSTGGSGILALVAAAHFDLIVTLCTGSIGFVHDISLRSALASESRLRFNTNMRPLTAARGWYNLNDTLLNVWIPADYDGVIITGFPLLILCVALLQVMIALSGMRAAKILTWGSSPLDLTTALVHHTQSITTTFWCMRRVSDLDKYGGPATPPETQPSAWHAARSP</sequence>
<evidence type="ECO:0000313" key="3">
    <source>
        <dbReference type="EMBL" id="KAG1902829.1"/>
    </source>
</evidence>
<reference evidence="3" key="1">
    <citation type="journal article" date="2020" name="New Phytol.">
        <title>Comparative genomics reveals dynamic genome evolution in host specialist ectomycorrhizal fungi.</title>
        <authorList>
            <person name="Lofgren L.A."/>
            <person name="Nguyen N.H."/>
            <person name="Vilgalys R."/>
            <person name="Ruytinx J."/>
            <person name="Liao H.L."/>
            <person name="Branco S."/>
            <person name="Kuo A."/>
            <person name="LaButti K."/>
            <person name="Lipzen A."/>
            <person name="Andreopoulos W."/>
            <person name="Pangilinan J."/>
            <person name="Riley R."/>
            <person name="Hundley H."/>
            <person name="Na H."/>
            <person name="Barry K."/>
            <person name="Grigoriev I.V."/>
            <person name="Stajich J.E."/>
            <person name="Kennedy P.G."/>
        </authorList>
    </citation>
    <scope>NUCLEOTIDE SEQUENCE</scope>
    <source>
        <strain evidence="3">FC203</strain>
    </source>
</reference>
<dbReference type="Proteomes" id="UP001195769">
    <property type="component" value="Unassembled WGS sequence"/>
</dbReference>
<dbReference type="GeneID" id="64660916"/>
<feature type="transmembrane region" description="Helical" evidence="2">
    <location>
        <begin position="131"/>
        <end position="153"/>
    </location>
</feature>
<protein>
    <submittedName>
        <fullName evidence="3">Uncharacterized protein</fullName>
    </submittedName>
</protein>
<dbReference type="EMBL" id="JABBWK010000015">
    <property type="protein sequence ID" value="KAG1902829.1"/>
    <property type="molecule type" value="Genomic_DNA"/>
</dbReference>
<dbReference type="RefSeq" id="XP_041228404.1">
    <property type="nucleotide sequence ID" value="XM_041366618.1"/>
</dbReference>
<gene>
    <name evidence="3" type="ORF">F5891DRAFT_1185959</name>
</gene>
<keyword evidence="2" id="KW-0472">Membrane</keyword>